<name>A0ABQ8N7Y8_PYRGI</name>
<organism evidence="2 3">
    <name type="scientific">Pyricularia grisea</name>
    <name type="common">Crabgrass-specific blast fungus</name>
    <name type="synonym">Magnaporthe grisea</name>
    <dbReference type="NCBI Taxonomy" id="148305"/>
    <lineage>
        <taxon>Eukaryota</taxon>
        <taxon>Fungi</taxon>
        <taxon>Dikarya</taxon>
        <taxon>Ascomycota</taxon>
        <taxon>Pezizomycotina</taxon>
        <taxon>Sordariomycetes</taxon>
        <taxon>Sordariomycetidae</taxon>
        <taxon>Magnaporthales</taxon>
        <taxon>Pyriculariaceae</taxon>
        <taxon>Pyricularia</taxon>
    </lineage>
</organism>
<feature type="compositionally biased region" description="Polar residues" evidence="1">
    <location>
        <begin position="1"/>
        <end position="29"/>
    </location>
</feature>
<reference evidence="2" key="1">
    <citation type="submission" date="2021-01" db="EMBL/GenBank/DDBJ databases">
        <title>Deciphering the adaptive evolutionary patterns associated with biogeogrpahic diversity in the finger millet blast pathogen Magnaporthe oryzae in Eastern Africa.</title>
        <authorList>
            <person name="Onyema G."/>
            <person name="Shittu T.A."/>
            <person name="Dodsworth S."/>
            <person name="Devilliers S."/>
            <person name="Muthumeenakshi S."/>
            <person name="Sreenivasaprasad S."/>
        </authorList>
    </citation>
    <scope>NUCLEOTIDE SEQUENCE</scope>
    <source>
        <strain evidence="2">D15/s37</strain>
    </source>
</reference>
<feature type="region of interest" description="Disordered" evidence="1">
    <location>
        <begin position="1"/>
        <end position="100"/>
    </location>
</feature>
<keyword evidence="3" id="KW-1185">Reference proteome</keyword>
<evidence type="ECO:0000313" key="2">
    <source>
        <dbReference type="EMBL" id="KAI6292387.1"/>
    </source>
</evidence>
<feature type="compositionally biased region" description="Basic residues" evidence="1">
    <location>
        <begin position="74"/>
        <end position="86"/>
    </location>
</feature>
<evidence type="ECO:0000256" key="1">
    <source>
        <dbReference type="SAM" id="MobiDB-lite"/>
    </source>
</evidence>
<accession>A0ABQ8N7Y8</accession>
<gene>
    <name evidence="2" type="ORF">MCOR33_009913</name>
</gene>
<protein>
    <submittedName>
        <fullName evidence="2">Uncharacterized protein</fullName>
    </submittedName>
</protein>
<feature type="compositionally biased region" description="Gly residues" evidence="1">
    <location>
        <begin position="55"/>
        <end position="67"/>
    </location>
</feature>
<dbReference type="Proteomes" id="UP001059893">
    <property type="component" value="Unassembled WGS sequence"/>
</dbReference>
<dbReference type="EMBL" id="JABSND010000298">
    <property type="protein sequence ID" value="KAI6292387.1"/>
    <property type="molecule type" value="Genomic_DNA"/>
</dbReference>
<comment type="caution">
    <text evidence="2">The sequence shown here is derived from an EMBL/GenBank/DDBJ whole genome shotgun (WGS) entry which is preliminary data.</text>
</comment>
<proteinExistence type="predicted"/>
<sequence>MKFTTQNNGFISRNNHQHANMSRHYSTQPLMAPEQGGYDYSGHDEYSQGYDESQGGYGEPSGSGGQGQPSAPAKPKRSKSKKKSKKEAKPPPGKSRSGYN</sequence>
<evidence type="ECO:0000313" key="3">
    <source>
        <dbReference type="Proteomes" id="UP001059893"/>
    </source>
</evidence>